<evidence type="ECO:0000256" key="1">
    <source>
        <dbReference type="SAM" id="Phobius"/>
    </source>
</evidence>
<evidence type="ECO:0000313" key="3">
    <source>
        <dbReference type="EMBL" id="MST82482.1"/>
    </source>
</evidence>
<dbReference type="PANTHER" id="PTHR30619">
    <property type="entry name" value="DNA INTERNALIZATION/COMPETENCE PROTEIN COMEC/REC2"/>
    <property type="match status" value="1"/>
</dbReference>
<keyword evidence="1" id="KW-0472">Membrane</keyword>
<dbReference type="InterPro" id="IPR036866">
    <property type="entry name" value="RibonucZ/Hydroxyglut_hydro"/>
</dbReference>
<dbReference type="GO" id="GO:0016787">
    <property type="term" value="F:hydrolase activity"/>
    <property type="evidence" value="ECO:0007669"/>
    <property type="project" value="UniProtKB-KW"/>
</dbReference>
<dbReference type="EMBL" id="VUMV01000006">
    <property type="protein sequence ID" value="MST82482.1"/>
    <property type="molecule type" value="Genomic_DNA"/>
</dbReference>
<dbReference type="AlphaFoldDB" id="A0A7X2P925"/>
<feature type="domain" description="Metallo-beta-lactamase" evidence="2">
    <location>
        <begin position="67"/>
        <end position="258"/>
    </location>
</feature>
<dbReference type="InterPro" id="IPR001279">
    <property type="entry name" value="Metallo-B-lactamas"/>
</dbReference>
<dbReference type="PANTHER" id="PTHR30619:SF1">
    <property type="entry name" value="RECOMBINATION PROTEIN 2"/>
    <property type="match status" value="1"/>
</dbReference>
<keyword evidence="1" id="KW-1133">Transmembrane helix</keyword>
<dbReference type="Gene3D" id="3.60.15.10">
    <property type="entry name" value="Ribonuclease Z/Hydroxyacylglutathione hydrolase-like"/>
    <property type="match status" value="1"/>
</dbReference>
<proteinExistence type="predicted"/>
<dbReference type="SMART" id="SM00849">
    <property type="entry name" value="Lactamase_B"/>
    <property type="match status" value="1"/>
</dbReference>
<dbReference type="RefSeq" id="WP_154458392.1">
    <property type="nucleotide sequence ID" value="NZ_VUMV01000006.1"/>
</dbReference>
<sequence length="322" mass="36056">MDNKGNRQPGGNGWKKLAVLELVLLLVLCCAAGGVFYLRRKAARAQKDSARREWTVTQYAGSGDGLQSMFYSITDTAGHLVVIDGGWEQDEAAVRQLLQAYGNHVDAWIVTHAHPDHVGALNAILADNETGTDQKVDIDTIYTVEVNRERYEATAKDYDVVSAYENFISHTEKLSNVVYLKDNDTLDLIGLSMKVFNSWNEKVDAMKNNLLNNGSLMFRISGEQNSMLFCADVQSQMESDILAEHREELPSDYIQLGHHGNWGLTMDFYSQVNPKAVFFDAPSSVIDNEQENYDGYQLRDELTARGCTIFRWGSAPNAVTLR</sequence>
<dbReference type="SUPFAM" id="SSF56281">
    <property type="entry name" value="Metallo-hydrolase/oxidoreductase"/>
    <property type="match status" value="1"/>
</dbReference>
<keyword evidence="3" id="KW-0378">Hydrolase</keyword>
<gene>
    <name evidence="3" type="ORF">FYJ60_09155</name>
</gene>
<accession>A0A7X2P925</accession>
<protein>
    <submittedName>
        <fullName evidence="3">MBL fold metallo-hydrolase</fullName>
    </submittedName>
</protein>
<name>A0A7X2P925_9FIRM</name>
<dbReference type="Pfam" id="PF00753">
    <property type="entry name" value="Lactamase_B"/>
    <property type="match status" value="1"/>
</dbReference>
<dbReference type="InterPro" id="IPR052159">
    <property type="entry name" value="Competence_DNA_uptake"/>
</dbReference>
<keyword evidence="4" id="KW-1185">Reference proteome</keyword>
<evidence type="ECO:0000313" key="4">
    <source>
        <dbReference type="Proteomes" id="UP000466864"/>
    </source>
</evidence>
<keyword evidence="1" id="KW-0812">Transmembrane</keyword>
<feature type="transmembrane region" description="Helical" evidence="1">
    <location>
        <begin position="17"/>
        <end position="38"/>
    </location>
</feature>
<organism evidence="3 4">
    <name type="scientific">Bilifractor porci</name>
    <dbReference type="NCBI Taxonomy" id="2606636"/>
    <lineage>
        <taxon>Bacteria</taxon>
        <taxon>Bacillati</taxon>
        <taxon>Bacillota</taxon>
        <taxon>Clostridia</taxon>
        <taxon>Lachnospirales</taxon>
        <taxon>Lachnospiraceae</taxon>
        <taxon>Bilifractor</taxon>
    </lineage>
</organism>
<evidence type="ECO:0000259" key="2">
    <source>
        <dbReference type="SMART" id="SM00849"/>
    </source>
</evidence>
<reference evidence="3 4" key="1">
    <citation type="submission" date="2019-08" db="EMBL/GenBank/DDBJ databases">
        <title>In-depth cultivation of the pig gut microbiome towards novel bacterial diversity and tailored functional studies.</title>
        <authorList>
            <person name="Wylensek D."/>
            <person name="Hitch T.C.A."/>
            <person name="Clavel T."/>
        </authorList>
    </citation>
    <scope>NUCLEOTIDE SEQUENCE [LARGE SCALE GENOMIC DNA]</scope>
    <source>
        <strain evidence="3 4">Oil+RF-744-WCA-WT-13</strain>
    </source>
</reference>
<dbReference type="Proteomes" id="UP000466864">
    <property type="component" value="Unassembled WGS sequence"/>
</dbReference>
<comment type="caution">
    <text evidence="3">The sequence shown here is derived from an EMBL/GenBank/DDBJ whole genome shotgun (WGS) entry which is preliminary data.</text>
</comment>